<evidence type="ECO:0000256" key="6">
    <source>
        <dbReference type="ARBA" id="ARBA00022857"/>
    </source>
</evidence>
<evidence type="ECO:0000256" key="8">
    <source>
        <dbReference type="ARBA" id="ARBA00023027"/>
    </source>
</evidence>
<evidence type="ECO:0000313" key="12">
    <source>
        <dbReference type="EMBL" id="KAF2074939.1"/>
    </source>
</evidence>
<feature type="binding site" evidence="10">
    <location>
        <position position="160"/>
    </location>
    <ligand>
        <name>(6S)-NADPHX</name>
        <dbReference type="ChEBI" id="CHEBI:64076"/>
    </ligand>
</feature>
<dbReference type="PROSITE" id="PS51385">
    <property type="entry name" value="YJEF_N"/>
    <property type="match status" value="1"/>
</dbReference>
<dbReference type="EMBL" id="AJWJ01000122">
    <property type="protein sequence ID" value="KAF2074939.1"/>
    <property type="molecule type" value="Genomic_DNA"/>
</dbReference>
<keyword evidence="5 10" id="KW-0547">Nucleotide-binding</keyword>
<keyword evidence="9 10" id="KW-0413">Isomerase</keyword>
<sequence length="245" mass="27346">MKGIKYLNQQESIVMDELLMGAKYGLSTFQLMELAGLSCASAISKVYPKQSLTKKVLTIVGPGNNGGDGLVCSRHLVQFGYNVDIFYPKRTDKQLYHDLVLQCRNEEIKFIDELPNDIEKDYSLVIDSIFGYSFKGDIRAPFDKIIESLCKTSTPIASIDVPSGWDVEKGMIQGKNLFVPQLIVSLAAPKLCTQTYYGIHYLGGRFLPRAFIKETNLTDLLPEYKGCDQYVDISISSSPKTQSSL</sequence>
<dbReference type="Gene3D" id="3.40.50.10260">
    <property type="entry name" value="YjeF N-terminal domain"/>
    <property type="match status" value="1"/>
</dbReference>
<evidence type="ECO:0000256" key="3">
    <source>
        <dbReference type="ARBA" id="ARBA00012228"/>
    </source>
</evidence>
<comment type="caution">
    <text evidence="10">Lacks conserved residue(s) required for the propagation of feature annotation.</text>
</comment>
<keyword evidence="13" id="KW-1185">Reference proteome</keyword>
<feature type="binding site" evidence="10">
    <location>
        <begin position="64"/>
        <end position="68"/>
    </location>
    <ligand>
        <name>(6S)-NADPHX</name>
        <dbReference type="ChEBI" id="CHEBI:64076"/>
    </ligand>
</feature>
<comment type="cofactor">
    <cofactor evidence="10">
        <name>K(+)</name>
        <dbReference type="ChEBI" id="CHEBI:29103"/>
    </cofactor>
    <text evidence="10">Binds 1 potassium ion per subunit.</text>
</comment>
<keyword evidence="4 10" id="KW-0479">Metal-binding</keyword>
<dbReference type="InterPro" id="IPR004443">
    <property type="entry name" value="YjeF_N_dom"/>
</dbReference>
<name>A0A8J4V8E0_9MYCE</name>
<comment type="caution">
    <text evidence="12">The sequence shown here is derived from an EMBL/GenBank/DDBJ whole genome shotgun (WGS) entry which is preliminary data.</text>
</comment>
<evidence type="ECO:0000259" key="11">
    <source>
        <dbReference type="PROSITE" id="PS51385"/>
    </source>
</evidence>
<reference evidence="12" key="1">
    <citation type="submission" date="2020-01" db="EMBL/GenBank/DDBJ databases">
        <title>Development of genomics and gene disruption for Polysphondylium violaceum indicates a role for the polyketide synthase stlB in stalk morphogenesis.</title>
        <authorList>
            <person name="Narita B."/>
            <person name="Kawabe Y."/>
            <person name="Kin K."/>
            <person name="Saito T."/>
            <person name="Gibbs R."/>
            <person name="Kuspa A."/>
            <person name="Muzny D."/>
            <person name="Queller D."/>
            <person name="Richards S."/>
            <person name="Strassman J."/>
            <person name="Sucgang R."/>
            <person name="Worley K."/>
            <person name="Schaap P."/>
        </authorList>
    </citation>
    <scope>NUCLEOTIDE SEQUENCE</scope>
    <source>
        <strain evidence="12">QSvi11</strain>
    </source>
</reference>
<dbReference type="EC" id="5.1.99.6" evidence="3 10"/>
<protein>
    <recommendedName>
        <fullName evidence="3 10">NAD(P)H-hydrate epimerase</fullName>
        <ecNumber evidence="3 10">5.1.99.6</ecNumber>
    </recommendedName>
    <alternativeName>
        <fullName evidence="10">NAD(P)HX epimerase</fullName>
    </alternativeName>
</protein>
<dbReference type="OrthoDB" id="10064708at2759"/>
<dbReference type="NCBIfam" id="TIGR00197">
    <property type="entry name" value="yjeF_nterm"/>
    <property type="match status" value="1"/>
</dbReference>
<comment type="catalytic activity">
    <reaction evidence="1 10">
        <text>(6R)-NADHX = (6S)-NADHX</text>
        <dbReference type="Rhea" id="RHEA:32215"/>
        <dbReference type="ChEBI" id="CHEBI:64074"/>
        <dbReference type="ChEBI" id="CHEBI:64075"/>
        <dbReference type="EC" id="5.1.99.6"/>
    </reaction>
</comment>
<feature type="binding site" evidence="10">
    <location>
        <position position="163"/>
    </location>
    <ligand>
        <name>K(+)</name>
        <dbReference type="ChEBI" id="CHEBI:29103"/>
    </ligand>
</feature>
<dbReference type="SUPFAM" id="SSF64153">
    <property type="entry name" value="YjeF N-terminal domain-like"/>
    <property type="match status" value="1"/>
</dbReference>
<feature type="binding site" evidence="10">
    <location>
        <begin position="131"/>
        <end position="137"/>
    </location>
    <ligand>
        <name>(6S)-NADPHX</name>
        <dbReference type="ChEBI" id="CHEBI:64076"/>
    </ligand>
</feature>
<evidence type="ECO:0000256" key="7">
    <source>
        <dbReference type="ARBA" id="ARBA00022958"/>
    </source>
</evidence>
<dbReference type="PANTHER" id="PTHR13232:SF10">
    <property type="entry name" value="NAD(P)H-HYDRATE EPIMERASE"/>
    <property type="match status" value="1"/>
</dbReference>
<comment type="catalytic activity">
    <reaction evidence="2 10">
        <text>(6R)-NADPHX = (6S)-NADPHX</text>
        <dbReference type="Rhea" id="RHEA:32227"/>
        <dbReference type="ChEBI" id="CHEBI:64076"/>
        <dbReference type="ChEBI" id="CHEBI:64077"/>
        <dbReference type="EC" id="5.1.99.6"/>
    </reaction>
</comment>
<accession>A0A8J4V8E0</accession>
<dbReference type="InterPro" id="IPR036652">
    <property type="entry name" value="YjeF_N_dom_sf"/>
</dbReference>
<proteinExistence type="inferred from homology"/>
<evidence type="ECO:0000313" key="13">
    <source>
        <dbReference type="Proteomes" id="UP000695562"/>
    </source>
</evidence>
<keyword evidence="7 10" id="KW-0630">Potassium</keyword>
<feature type="binding site" evidence="10">
    <location>
        <position position="127"/>
    </location>
    <ligand>
        <name>K(+)</name>
        <dbReference type="ChEBI" id="CHEBI:29103"/>
    </ligand>
</feature>
<dbReference type="HAMAP" id="MF_01966">
    <property type="entry name" value="NADHX_epimerase"/>
    <property type="match status" value="1"/>
</dbReference>
<dbReference type="Proteomes" id="UP000695562">
    <property type="component" value="Unassembled WGS sequence"/>
</dbReference>
<dbReference type="GO" id="GO:0000166">
    <property type="term" value="F:nucleotide binding"/>
    <property type="evidence" value="ECO:0007669"/>
    <property type="project" value="UniProtKB-KW"/>
</dbReference>
<feature type="domain" description="YjeF N-terminal" evidence="11">
    <location>
        <begin position="12"/>
        <end position="218"/>
    </location>
</feature>
<evidence type="ECO:0000256" key="5">
    <source>
        <dbReference type="ARBA" id="ARBA00022741"/>
    </source>
</evidence>
<dbReference type="InterPro" id="IPR032976">
    <property type="entry name" value="YJEFN_prot_NAXE-like"/>
</dbReference>
<feature type="binding site" evidence="10">
    <location>
        <position position="65"/>
    </location>
    <ligand>
        <name>K(+)</name>
        <dbReference type="ChEBI" id="CHEBI:29103"/>
    </ligand>
</feature>
<comment type="function">
    <text evidence="10">Catalyzes the epimerization of the S- and R-forms of NAD(P)HX, a damaged form of NAD(P)H that is a result of enzymatic or heat-dependent hydration. This is a prerequisite for the S-specific NAD(P)H-hydrate dehydratase to allow the repair of both epimers of NAD(P)HX.</text>
</comment>
<dbReference type="GO" id="GO:0005739">
    <property type="term" value="C:mitochondrion"/>
    <property type="evidence" value="ECO:0007669"/>
    <property type="project" value="TreeGrafter"/>
</dbReference>
<evidence type="ECO:0000256" key="1">
    <source>
        <dbReference type="ARBA" id="ARBA00000013"/>
    </source>
</evidence>
<organism evidence="12 13">
    <name type="scientific">Polysphondylium violaceum</name>
    <dbReference type="NCBI Taxonomy" id="133409"/>
    <lineage>
        <taxon>Eukaryota</taxon>
        <taxon>Amoebozoa</taxon>
        <taxon>Evosea</taxon>
        <taxon>Eumycetozoa</taxon>
        <taxon>Dictyostelia</taxon>
        <taxon>Dictyosteliales</taxon>
        <taxon>Dictyosteliaceae</taxon>
        <taxon>Polysphondylium</taxon>
    </lineage>
</organism>
<dbReference type="Pfam" id="PF03853">
    <property type="entry name" value="YjeF_N"/>
    <property type="match status" value="1"/>
</dbReference>
<evidence type="ECO:0000256" key="9">
    <source>
        <dbReference type="ARBA" id="ARBA00023235"/>
    </source>
</evidence>
<keyword evidence="8 10" id="KW-0520">NAD</keyword>
<evidence type="ECO:0000256" key="10">
    <source>
        <dbReference type="HAMAP-Rule" id="MF_03159"/>
    </source>
</evidence>
<evidence type="ECO:0000256" key="2">
    <source>
        <dbReference type="ARBA" id="ARBA00000909"/>
    </source>
</evidence>
<dbReference type="PANTHER" id="PTHR13232">
    <property type="entry name" value="NAD(P)H-HYDRATE EPIMERASE"/>
    <property type="match status" value="1"/>
</dbReference>
<dbReference type="GO" id="GO:0046872">
    <property type="term" value="F:metal ion binding"/>
    <property type="evidence" value="ECO:0007669"/>
    <property type="project" value="UniProtKB-KW"/>
</dbReference>
<keyword evidence="6" id="KW-0521">NADP</keyword>
<dbReference type="GO" id="GO:0052856">
    <property type="term" value="F:NAD(P)HX epimerase activity"/>
    <property type="evidence" value="ECO:0007669"/>
    <property type="project" value="UniProtKB-UniRule"/>
</dbReference>
<comment type="similarity">
    <text evidence="10">Belongs to the NnrE/AIBP family.</text>
</comment>
<dbReference type="AlphaFoldDB" id="A0A8J4V8E0"/>
<gene>
    <name evidence="12" type="ORF">CYY_003772</name>
</gene>
<evidence type="ECO:0000256" key="4">
    <source>
        <dbReference type="ARBA" id="ARBA00022723"/>
    </source>
</evidence>